<dbReference type="PANTHER" id="PTHR33710:SF71">
    <property type="entry name" value="ENDONUCLEASE_EXONUCLEASE_PHOSPHATASE DOMAIN-CONTAINING PROTEIN"/>
    <property type="match status" value="1"/>
</dbReference>
<reference evidence="1 2" key="2">
    <citation type="journal article" date="2017" name="Nature">
        <title>The Apostasia genome and the evolution of orchids.</title>
        <authorList>
            <person name="Zhang G.Q."/>
            <person name="Liu K.W."/>
            <person name="Li Z."/>
            <person name="Lohaus R."/>
            <person name="Hsiao Y.Y."/>
            <person name="Niu S.C."/>
            <person name="Wang J.Y."/>
            <person name="Lin Y.C."/>
            <person name="Xu Q."/>
            <person name="Chen L.J."/>
            <person name="Yoshida K."/>
            <person name="Fujiwara S."/>
            <person name="Wang Z.W."/>
            <person name="Zhang Y.Q."/>
            <person name="Mitsuda N."/>
            <person name="Wang M."/>
            <person name="Liu G.H."/>
            <person name="Pecoraro L."/>
            <person name="Huang H.X."/>
            <person name="Xiao X.J."/>
            <person name="Lin M."/>
            <person name="Wu X.Y."/>
            <person name="Wu W.L."/>
            <person name="Chen Y.Y."/>
            <person name="Chang S.B."/>
            <person name="Sakamoto S."/>
            <person name="Ohme-Takagi M."/>
            <person name="Yagi M."/>
            <person name="Zeng S.J."/>
            <person name="Shen C.Y."/>
            <person name="Yeh C.M."/>
            <person name="Luo Y.B."/>
            <person name="Tsai W.C."/>
            <person name="Van de Peer Y."/>
            <person name="Liu Z.J."/>
        </authorList>
    </citation>
    <scope>NUCLEOTIDE SEQUENCE [LARGE SCALE GENOMIC DNA]</scope>
    <source>
        <tissue evidence="1">The whole plant</tissue>
    </source>
</reference>
<proteinExistence type="predicted"/>
<dbReference type="InterPro" id="IPR036691">
    <property type="entry name" value="Endo/exonu/phosph_ase_sf"/>
</dbReference>
<protein>
    <submittedName>
        <fullName evidence="1">Threonine dehydratase</fullName>
    </submittedName>
</protein>
<dbReference type="PANTHER" id="PTHR33710">
    <property type="entry name" value="BNAC02G09200D PROTEIN"/>
    <property type="match status" value="1"/>
</dbReference>
<name>A0A2I0X9J5_9ASPA</name>
<dbReference type="AlphaFoldDB" id="A0A2I0X9J5"/>
<dbReference type="Gene3D" id="3.60.10.10">
    <property type="entry name" value="Endonuclease/exonuclease/phosphatase"/>
    <property type="match status" value="1"/>
</dbReference>
<keyword evidence="2" id="KW-1185">Reference proteome</keyword>
<evidence type="ECO:0000313" key="1">
    <source>
        <dbReference type="EMBL" id="PKU84572.1"/>
    </source>
</evidence>
<dbReference type="EMBL" id="KZ502047">
    <property type="protein sequence ID" value="PKU84572.1"/>
    <property type="molecule type" value="Genomic_DNA"/>
</dbReference>
<sequence length="144" mass="16920">MGDFKCCQFPSDKLGGNALHQNQLSDFNGLIFYANLKELASVGPSYTWFNQRTINPIHIKLDRMLVNDDWMEAYPNSHYVVKPPKCSDHCPIILMPCHKKVTHHRFLFKNYWIKSKDFWYLLLSIFTGNFREQPFVALCSCLRN</sequence>
<dbReference type="SUPFAM" id="SSF56219">
    <property type="entry name" value="DNase I-like"/>
    <property type="match status" value="1"/>
</dbReference>
<evidence type="ECO:0000313" key="2">
    <source>
        <dbReference type="Proteomes" id="UP000233837"/>
    </source>
</evidence>
<dbReference type="Proteomes" id="UP000233837">
    <property type="component" value="Unassembled WGS sequence"/>
</dbReference>
<gene>
    <name evidence="1" type="ORF">MA16_Dca017959</name>
</gene>
<organism evidence="1 2">
    <name type="scientific">Dendrobium catenatum</name>
    <dbReference type="NCBI Taxonomy" id="906689"/>
    <lineage>
        <taxon>Eukaryota</taxon>
        <taxon>Viridiplantae</taxon>
        <taxon>Streptophyta</taxon>
        <taxon>Embryophyta</taxon>
        <taxon>Tracheophyta</taxon>
        <taxon>Spermatophyta</taxon>
        <taxon>Magnoliopsida</taxon>
        <taxon>Liliopsida</taxon>
        <taxon>Asparagales</taxon>
        <taxon>Orchidaceae</taxon>
        <taxon>Epidendroideae</taxon>
        <taxon>Malaxideae</taxon>
        <taxon>Dendrobiinae</taxon>
        <taxon>Dendrobium</taxon>
    </lineage>
</organism>
<reference evidence="1 2" key="1">
    <citation type="journal article" date="2016" name="Sci. Rep.">
        <title>The Dendrobium catenatum Lindl. genome sequence provides insights into polysaccharide synthase, floral development and adaptive evolution.</title>
        <authorList>
            <person name="Zhang G.Q."/>
            <person name="Xu Q."/>
            <person name="Bian C."/>
            <person name="Tsai W.C."/>
            <person name="Yeh C.M."/>
            <person name="Liu K.W."/>
            <person name="Yoshida K."/>
            <person name="Zhang L.S."/>
            <person name="Chang S.B."/>
            <person name="Chen F."/>
            <person name="Shi Y."/>
            <person name="Su Y.Y."/>
            <person name="Zhang Y.Q."/>
            <person name="Chen L.J."/>
            <person name="Yin Y."/>
            <person name="Lin M."/>
            <person name="Huang H."/>
            <person name="Deng H."/>
            <person name="Wang Z.W."/>
            <person name="Zhu S.L."/>
            <person name="Zhao X."/>
            <person name="Deng C."/>
            <person name="Niu S.C."/>
            <person name="Huang J."/>
            <person name="Wang M."/>
            <person name="Liu G.H."/>
            <person name="Yang H.J."/>
            <person name="Xiao X.J."/>
            <person name="Hsiao Y.Y."/>
            <person name="Wu W.L."/>
            <person name="Chen Y.Y."/>
            <person name="Mitsuda N."/>
            <person name="Ohme-Takagi M."/>
            <person name="Luo Y.B."/>
            <person name="Van de Peer Y."/>
            <person name="Liu Z.J."/>
        </authorList>
    </citation>
    <scope>NUCLEOTIDE SEQUENCE [LARGE SCALE GENOMIC DNA]</scope>
    <source>
        <tissue evidence="1">The whole plant</tissue>
    </source>
</reference>
<accession>A0A2I0X9J5</accession>